<dbReference type="Pfam" id="PF00302">
    <property type="entry name" value="CAT"/>
    <property type="match status" value="1"/>
</dbReference>
<evidence type="ECO:0000256" key="1">
    <source>
        <dbReference type="ARBA" id="ARBA00002150"/>
    </source>
</evidence>
<evidence type="ECO:0000256" key="7">
    <source>
        <dbReference type="ARBA" id="ARBA00023251"/>
    </source>
</evidence>
<dbReference type="HOGENOM" id="CLU_093121_0_0_9"/>
<organism evidence="12">
    <name type="scientific">Clostridium botulinum (strain Eklund 17B / Type B)</name>
    <dbReference type="NCBI Taxonomy" id="935198"/>
    <lineage>
        <taxon>Bacteria</taxon>
        <taxon>Bacillati</taxon>
        <taxon>Bacillota</taxon>
        <taxon>Clostridia</taxon>
        <taxon>Eubacteriales</taxon>
        <taxon>Clostridiaceae</taxon>
        <taxon>Clostridium</taxon>
    </lineage>
</organism>
<dbReference type="Gene3D" id="3.30.559.10">
    <property type="entry name" value="Chloramphenicol acetyltransferase-like domain"/>
    <property type="match status" value="1"/>
</dbReference>
<dbReference type="SUPFAM" id="SSF52777">
    <property type="entry name" value="CoA-dependent acyltransferases"/>
    <property type="match status" value="1"/>
</dbReference>
<dbReference type="EC" id="2.3.1.28" evidence="4 10"/>
<evidence type="ECO:0000256" key="5">
    <source>
        <dbReference type="ARBA" id="ARBA00020291"/>
    </source>
</evidence>
<name>B2TLN1_CLOBB</name>
<evidence type="ECO:0000256" key="3">
    <source>
        <dbReference type="ARBA" id="ARBA00011233"/>
    </source>
</evidence>
<evidence type="ECO:0000256" key="10">
    <source>
        <dbReference type="RuleBase" id="RU000503"/>
    </source>
</evidence>
<dbReference type="InterPro" id="IPR023213">
    <property type="entry name" value="CAT-like_dom_sf"/>
</dbReference>
<comment type="subunit">
    <text evidence="3">Homotrimer.</text>
</comment>
<evidence type="ECO:0000256" key="11">
    <source>
        <dbReference type="RuleBase" id="RU004156"/>
    </source>
</evidence>
<keyword evidence="6 10" id="KW-0808">Transferase</keyword>
<keyword evidence="8 10" id="KW-0012">Acyltransferase</keyword>
<dbReference type="SMART" id="SM01059">
    <property type="entry name" value="CAT"/>
    <property type="match status" value="1"/>
</dbReference>
<keyword evidence="7 10" id="KW-0046">Antibiotic resistance</keyword>
<dbReference type="KEGG" id="cbk:CLL_A2128"/>
<comment type="similarity">
    <text evidence="2 11">Belongs to the chloramphenicol acetyltransferase family.</text>
</comment>
<evidence type="ECO:0000256" key="2">
    <source>
        <dbReference type="ARBA" id="ARBA00010571"/>
    </source>
</evidence>
<evidence type="ECO:0000256" key="6">
    <source>
        <dbReference type="ARBA" id="ARBA00022679"/>
    </source>
</evidence>
<dbReference type="PANTHER" id="PTHR38474:SF2">
    <property type="entry name" value="CHLORAMPHENICOL ACETYLTRANSFERASE"/>
    <property type="match status" value="1"/>
</dbReference>
<protein>
    <recommendedName>
        <fullName evidence="5 10">Chloramphenicol acetyltransferase</fullName>
        <ecNumber evidence="4 10">2.3.1.28</ecNumber>
    </recommendedName>
</protein>
<comment type="catalytic activity">
    <reaction evidence="10">
        <text>chloramphenicol + acetyl-CoA = chloramphenicol 3-acetate + CoA</text>
        <dbReference type="Rhea" id="RHEA:18421"/>
        <dbReference type="ChEBI" id="CHEBI:16730"/>
        <dbReference type="ChEBI" id="CHEBI:17698"/>
        <dbReference type="ChEBI" id="CHEBI:57287"/>
        <dbReference type="ChEBI" id="CHEBI:57288"/>
        <dbReference type="EC" id="2.3.1.28"/>
    </reaction>
</comment>
<accession>B2TLN1</accession>
<feature type="active site" description="Proton acceptor" evidence="9">
    <location>
        <position position="187"/>
    </location>
</feature>
<reference evidence="12" key="1">
    <citation type="submission" date="2009-06" db="EMBL/GenBank/DDBJ databases">
        <authorList>
            <consortium name="US DOE Joint Genome Institute (JGI-PGF)"/>
            <person name="Lucas S."/>
            <person name="Copeland A."/>
            <person name="Lapidus A."/>
            <person name="Glavina del Rio T."/>
            <person name="Dalin E."/>
            <person name="Tice H."/>
            <person name="Bruce D."/>
            <person name="Goodwin L."/>
            <person name="Pitluck S."/>
            <person name="Kyrpides N."/>
            <person name="Mavromatis K."/>
            <person name="Ivanova N."/>
            <person name="Saunders E."/>
            <person name="Brettin T."/>
            <person name="Detter J.C."/>
            <person name="Han C."/>
            <person name="Larimer F."/>
            <person name="Land M."/>
            <person name="Hauser L."/>
            <person name="Markowitz V."/>
            <person name="Cheng J.-F."/>
            <person name="Hugenholtz P."/>
            <person name="Woyke T."/>
            <person name="Wu D."/>
            <person name="Gronow S."/>
            <person name="Klenk H.-P."/>
            <person name="Eisen J.A."/>
        </authorList>
    </citation>
    <scope>NUCLEOTIDE SEQUENCE</scope>
    <source>
        <strain evidence="12">Eklund 17B</strain>
    </source>
</reference>
<dbReference type="GO" id="GO:0046677">
    <property type="term" value="P:response to antibiotic"/>
    <property type="evidence" value="ECO:0007669"/>
    <property type="project" value="UniProtKB-KW"/>
</dbReference>
<evidence type="ECO:0000313" key="12">
    <source>
        <dbReference type="EMBL" id="ACD24126.1"/>
    </source>
</evidence>
<gene>
    <name evidence="12" type="ordered locus">CLL_A2128</name>
</gene>
<dbReference type="AlphaFoldDB" id="B2TLN1"/>
<evidence type="ECO:0000256" key="9">
    <source>
        <dbReference type="PIRSR" id="PIRSR000440-1"/>
    </source>
</evidence>
<reference evidence="12" key="2">
    <citation type="submission" date="2009-08" db="EMBL/GenBank/DDBJ databases">
        <authorList>
            <person name="Shrivastava S."/>
            <person name="Brinkac L.M."/>
            <person name="Dodson R.J."/>
            <person name="Harkins D.M."/>
            <person name="Durkin A.S."/>
            <person name="Sutton G."/>
        </authorList>
    </citation>
    <scope>NUCLEOTIDE SEQUENCE</scope>
    <source>
        <strain evidence="12">Eklund 17B</strain>
    </source>
</reference>
<dbReference type="PIRSF" id="PIRSF000440">
    <property type="entry name" value="CAT"/>
    <property type="match status" value="1"/>
</dbReference>
<evidence type="ECO:0000256" key="4">
    <source>
        <dbReference type="ARBA" id="ARBA00013235"/>
    </source>
</evidence>
<dbReference type="PROSITE" id="PS00100">
    <property type="entry name" value="CAT"/>
    <property type="match status" value="1"/>
</dbReference>
<dbReference type="InterPro" id="IPR001707">
    <property type="entry name" value="Cmp_AcTrfase"/>
</dbReference>
<proteinExistence type="inferred from homology"/>
<dbReference type="GO" id="GO:0008811">
    <property type="term" value="F:chloramphenicol O-acetyltransferase activity"/>
    <property type="evidence" value="ECO:0007669"/>
    <property type="project" value="UniProtKB-EC"/>
</dbReference>
<evidence type="ECO:0000256" key="8">
    <source>
        <dbReference type="ARBA" id="ARBA00023315"/>
    </source>
</evidence>
<sequence>MNFKLIDIENWERKECFNHFMNIAKSTYSLTVNVDISKLLSLTKEKGYRFYPTFTWIVSRAINKHKEFKMGFDQNGNLGYFEEISPDYSVLNEKTKIMNSLCTSYNDNFKWFYEEMVSDMNNYKVRGILTEPQDNFFLISCLPWLSYTSFDVTNQSERQFLFPMVTWGKYFEHDGKVLMPLTLQVHHAVADGYHCSLFYSDVQQVLENPQNYIE</sequence>
<comment type="function">
    <text evidence="1 10">This enzyme is an effector of chloramphenicol resistance in bacteria.</text>
</comment>
<dbReference type="InterPro" id="IPR018372">
    <property type="entry name" value="Chloramphenicol_AcTrfase_AS"/>
</dbReference>
<dbReference type="PANTHER" id="PTHR38474">
    <property type="entry name" value="SLR0299 PROTEIN"/>
    <property type="match status" value="1"/>
</dbReference>
<dbReference type="EMBL" id="CP001056">
    <property type="protein sequence ID" value="ACD24126.1"/>
    <property type="molecule type" value="Genomic_DNA"/>
</dbReference>